<gene>
    <name evidence="1" type="ORF">HINF_LOCUS66480</name>
    <name evidence="2" type="ORF">HINF_LOCUS8247</name>
</gene>
<keyword evidence="3" id="KW-1185">Reference proteome</keyword>
<evidence type="ECO:0000313" key="2">
    <source>
        <dbReference type="EMBL" id="CAL5984733.1"/>
    </source>
</evidence>
<dbReference type="AlphaFoldDB" id="A0AA86UZR9"/>
<reference evidence="1" key="1">
    <citation type="submission" date="2023-06" db="EMBL/GenBank/DDBJ databases">
        <authorList>
            <person name="Kurt Z."/>
        </authorList>
    </citation>
    <scope>NUCLEOTIDE SEQUENCE</scope>
</reference>
<protein>
    <submittedName>
        <fullName evidence="1">Small GTPase</fullName>
    </submittedName>
    <submittedName>
        <fullName evidence="2">Small_GTPase</fullName>
    </submittedName>
</protein>
<organism evidence="1">
    <name type="scientific">Hexamita inflata</name>
    <dbReference type="NCBI Taxonomy" id="28002"/>
    <lineage>
        <taxon>Eukaryota</taxon>
        <taxon>Metamonada</taxon>
        <taxon>Diplomonadida</taxon>
        <taxon>Hexamitidae</taxon>
        <taxon>Hexamitinae</taxon>
        <taxon>Hexamita</taxon>
    </lineage>
</organism>
<dbReference type="Proteomes" id="UP001642409">
    <property type="component" value="Unassembled WGS sequence"/>
</dbReference>
<name>A0AA86UZR9_9EUKA</name>
<sequence length="72" mass="8280">MVHTHVDIPFIILGMKSDLEHSREILKEALKIQMKTKVKDSLVCSTETNYNVKLALARALRIALEHYEETSK</sequence>
<dbReference type="EMBL" id="CATOUU010001186">
    <property type="protein sequence ID" value="CAI9978835.1"/>
    <property type="molecule type" value="Genomic_DNA"/>
</dbReference>
<proteinExistence type="predicted"/>
<dbReference type="Gene3D" id="3.40.50.300">
    <property type="entry name" value="P-loop containing nucleotide triphosphate hydrolases"/>
    <property type="match status" value="1"/>
</dbReference>
<reference evidence="2 3" key="2">
    <citation type="submission" date="2024-07" db="EMBL/GenBank/DDBJ databases">
        <authorList>
            <person name="Akdeniz Z."/>
        </authorList>
    </citation>
    <scope>NUCLEOTIDE SEQUENCE [LARGE SCALE GENOMIC DNA]</scope>
</reference>
<dbReference type="InterPro" id="IPR027417">
    <property type="entry name" value="P-loop_NTPase"/>
</dbReference>
<accession>A0AA86UZR9</accession>
<evidence type="ECO:0000313" key="3">
    <source>
        <dbReference type="Proteomes" id="UP001642409"/>
    </source>
</evidence>
<comment type="caution">
    <text evidence="1">The sequence shown here is derived from an EMBL/GenBank/DDBJ whole genome shotgun (WGS) entry which is preliminary data.</text>
</comment>
<dbReference type="EMBL" id="CAXDID020000017">
    <property type="protein sequence ID" value="CAL5984733.1"/>
    <property type="molecule type" value="Genomic_DNA"/>
</dbReference>
<dbReference type="SUPFAM" id="SSF52540">
    <property type="entry name" value="P-loop containing nucleoside triphosphate hydrolases"/>
    <property type="match status" value="1"/>
</dbReference>
<evidence type="ECO:0000313" key="1">
    <source>
        <dbReference type="EMBL" id="CAI9978835.1"/>
    </source>
</evidence>